<evidence type="ECO:0000313" key="6">
    <source>
        <dbReference type="Proteomes" id="UP000095598"/>
    </source>
</evidence>
<dbReference type="AlphaFoldDB" id="A0A173SUS1"/>
<dbReference type="InterPro" id="IPR048389">
    <property type="entry name" value="YciQ-like_C"/>
</dbReference>
<accession>A0A173SUS1</accession>
<evidence type="ECO:0000259" key="4">
    <source>
        <dbReference type="Pfam" id="PF20990"/>
    </source>
</evidence>
<dbReference type="Proteomes" id="UP000095598">
    <property type="component" value="Unassembled WGS sequence"/>
</dbReference>
<feature type="transmembrane region" description="Helical" evidence="1">
    <location>
        <begin position="421"/>
        <end position="445"/>
    </location>
</feature>
<dbReference type="EMBL" id="CYXT01000010">
    <property type="protein sequence ID" value="CUM94111.1"/>
    <property type="molecule type" value="Genomic_DNA"/>
</dbReference>
<name>A0A173SUS1_ANAHA</name>
<evidence type="ECO:0000256" key="1">
    <source>
        <dbReference type="SAM" id="Phobius"/>
    </source>
</evidence>
<feature type="chain" id="PRO_5008011828" evidence="2">
    <location>
        <begin position="29"/>
        <end position="643"/>
    </location>
</feature>
<keyword evidence="1" id="KW-1133">Transmembrane helix</keyword>
<dbReference type="InterPro" id="IPR018702">
    <property type="entry name" value="DUF2207"/>
</dbReference>
<dbReference type="Pfam" id="PF09972">
    <property type="entry name" value="DUF2207"/>
    <property type="match status" value="1"/>
</dbReference>
<feature type="domain" description="DUF2207" evidence="3">
    <location>
        <begin position="41"/>
        <end position="195"/>
    </location>
</feature>
<sequence length="643" mass="73220">MRKWITCTIMAVMMAAMIFMGTGNNVFANDEVTYDSNMQTKKFDVDVKVGEDGSYTVTENIKVKFVNPRHGIYRYIPYKGKVITSDKNGDQKKLLYYADFTLLSNDSKTDVDEDSDGNSQVLRFGSADYTVSKGNYRFTYQLIPKYQGDTYDYLYYNIFPTLWRNKIPEGSTFTIHFPKKTDLKGVNFYYGRYGESKYAKDVITLKYDEQKNQIQGTLKKTLPFKNGLTCYSDLGDGYFTAKHEIGVDRWIFGLSIGILVITAALFVLFGRDEKIIPSIQYQPPEGMDSAVVGYVLDGSVDDKDVISLILYWADKGYLKMKEKGQKDMEFIKLKDIPDSEPRYQKTMFEALFKNRKKVKASSLQYKFADTVQVVKDDIKYDYKKNIYATSSKVARIVSFVLLQLPICLFAFIMMIFSPDGILNLILPLMAWVLYFIGMFLACHSVDKWYAISKGARTGLPIASAVLSILGFIFYGLYYYVKIQRGELFDFFHVYLVIVAVSFIGVILTAFMKKRTHQCVEWMGYLAGLRDFIETAELDRMKVLAKDHPDMFYHILPYSMVFGLFDLYAKKLDALKLPAPDWYVYGGSDPYFHYYMMGHYMDHVVSENLTVVEPSESGGVGEFFSGGDGGFSGGGFGGGGGGSW</sequence>
<feature type="transmembrane region" description="Helical" evidence="1">
    <location>
        <begin position="491"/>
        <end position="511"/>
    </location>
</feature>
<feature type="transmembrane region" description="Helical" evidence="1">
    <location>
        <begin position="393"/>
        <end position="415"/>
    </location>
</feature>
<proteinExistence type="predicted"/>
<dbReference type="RefSeq" id="WP_242855510.1">
    <property type="nucleotide sequence ID" value="NZ_CYXT01000010.1"/>
</dbReference>
<reference evidence="5 6" key="1">
    <citation type="submission" date="2015-09" db="EMBL/GenBank/DDBJ databases">
        <authorList>
            <consortium name="Pathogen Informatics"/>
        </authorList>
    </citation>
    <scope>NUCLEOTIDE SEQUENCE [LARGE SCALE GENOMIC DNA]</scope>
    <source>
        <strain evidence="5 6">2789STDY5608868</strain>
    </source>
</reference>
<feature type="domain" description="Predicted membrane protein YciQ-like C-terminal" evidence="4">
    <location>
        <begin position="280"/>
        <end position="448"/>
    </location>
</feature>
<feature type="transmembrane region" description="Helical" evidence="1">
    <location>
        <begin position="457"/>
        <end position="479"/>
    </location>
</feature>
<evidence type="ECO:0000256" key="2">
    <source>
        <dbReference type="SAM" id="SignalP"/>
    </source>
</evidence>
<protein>
    <submittedName>
        <fullName evidence="5">Predicted membrane protein (DUF2207)</fullName>
    </submittedName>
</protein>
<gene>
    <name evidence="5" type="ORF">ERS852425_01589</name>
</gene>
<organism evidence="5 6">
    <name type="scientific">Anaerostipes hadrus</name>
    <dbReference type="NCBI Taxonomy" id="649756"/>
    <lineage>
        <taxon>Bacteria</taxon>
        <taxon>Bacillati</taxon>
        <taxon>Bacillota</taxon>
        <taxon>Clostridia</taxon>
        <taxon>Lachnospirales</taxon>
        <taxon>Lachnospiraceae</taxon>
        <taxon>Anaerostipes</taxon>
    </lineage>
</organism>
<keyword evidence="1" id="KW-0472">Membrane</keyword>
<evidence type="ECO:0000259" key="3">
    <source>
        <dbReference type="Pfam" id="PF09972"/>
    </source>
</evidence>
<evidence type="ECO:0000313" key="5">
    <source>
        <dbReference type="EMBL" id="CUM94111.1"/>
    </source>
</evidence>
<feature type="transmembrane region" description="Helical" evidence="1">
    <location>
        <begin position="250"/>
        <end position="269"/>
    </location>
</feature>
<dbReference type="Pfam" id="PF20990">
    <property type="entry name" value="DUF2207_C"/>
    <property type="match status" value="1"/>
</dbReference>
<feature type="signal peptide" evidence="2">
    <location>
        <begin position="1"/>
        <end position="28"/>
    </location>
</feature>
<keyword evidence="1" id="KW-0812">Transmembrane</keyword>
<keyword evidence="2" id="KW-0732">Signal</keyword>